<dbReference type="InterPro" id="IPR024775">
    <property type="entry name" value="DinB-like"/>
</dbReference>
<dbReference type="AlphaFoldDB" id="A0AAU7JYV5"/>
<dbReference type="Gene3D" id="1.20.120.450">
    <property type="entry name" value="dinb family like domain"/>
    <property type="match status" value="1"/>
</dbReference>
<organism evidence="3">
    <name type="scientific">Pedococcus sp. KACC 23699</name>
    <dbReference type="NCBI Taxonomy" id="3149228"/>
    <lineage>
        <taxon>Bacteria</taxon>
        <taxon>Bacillati</taxon>
        <taxon>Actinomycetota</taxon>
        <taxon>Actinomycetes</taxon>
        <taxon>Micrococcales</taxon>
        <taxon>Intrasporangiaceae</taxon>
        <taxon>Pedococcus</taxon>
    </lineage>
</organism>
<dbReference type="InterPro" id="IPR034660">
    <property type="entry name" value="DinB/YfiT-like"/>
</dbReference>
<feature type="domain" description="DinB-like" evidence="2">
    <location>
        <begin position="63"/>
        <end position="182"/>
    </location>
</feature>
<evidence type="ECO:0000259" key="2">
    <source>
        <dbReference type="Pfam" id="PF12867"/>
    </source>
</evidence>
<accession>A0AAU7JYV5</accession>
<feature type="region of interest" description="Disordered" evidence="1">
    <location>
        <begin position="1"/>
        <end position="23"/>
    </location>
</feature>
<dbReference type="EMBL" id="CP157483">
    <property type="protein sequence ID" value="XBO45431.1"/>
    <property type="molecule type" value="Genomic_DNA"/>
</dbReference>
<sequence length="192" mass="21299">MRAESDAVDPNTVDPDTVDPDTKDWTWTLERPCPECGFDAGSVARESIAGLTTELTSPWQAVLARDDATSRPTTGVWSPLEYACHVRDVCRVFGGRLQLMLEQEDPAFPDWDQDETAVQERYGAQDPSVVRHEVSAAADEVAARFRSVGADQWTRRGTRSNGSAFTVESLGRYFLHDLAHHLVDVGVTRPRP</sequence>
<name>A0AAU7JYV5_9MICO</name>
<proteinExistence type="predicted"/>
<dbReference type="SUPFAM" id="SSF109854">
    <property type="entry name" value="DinB/YfiT-like putative metalloenzymes"/>
    <property type="match status" value="1"/>
</dbReference>
<evidence type="ECO:0000313" key="3">
    <source>
        <dbReference type="EMBL" id="XBO45431.1"/>
    </source>
</evidence>
<dbReference type="RefSeq" id="WP_406832932.1">
    <property type="nucleotide sequence ID" value="NZ_CP157483.1"/>
</dbReference>
<protein>
    <submittedName>
        <fullName evidence="3">DinB family protein</fullName>
    </submittedName>
</protein>
<dbReference type="Pfam" id="PF12867">
    <property type="entry name" value="DinB_2"/>
    <property type="match status" value="1"/>
</dbReference>
<evidence type="ECO:0000256" key="1">
    <source>
        <dbReference type="SAM" id="MobiDB-lite"/>
    </source>
</evidence>
<gene>
    <name evidence="3" type="ORF">ABEG17_08895</name>
</gene>
<reference evidence="3" key="1">
    <citation type="submission" date="2024-05" db="EMBL/GenBank/DDBJ databases">
        <authorList>
            <person name="Kim S."/>
            <person name="Heo J."/>
            <person name="Choi H."/>
            <person name="Choi Y."/>
            <person name="Kwon S.-W."/>
            <person name="Kim Y."/>
        </authorList>
    </citation>
    <scope>NUCLEOTIDE SEQUENCE</scope>
    <source>
        <strain evidence="3">KACC 23699</strain>
    </source>
</reference>